<comment type="caution">
    <text evidence="3">The sequence shown here is derived from an EMBL/GenBank/DDBJ whole genome shotgun (WGS) entry which is preliminary data.</text>
</comment>
<proteinExistence type="inferred from homology"/>
<reference evidence="3 4" key="1">
    <citation type="submission" date="2018-09" db="EMBL/GenBank/DDBJ databases">
        <authorList>
            <person name="Zhu H."/>
        </authorList>
    </citation>
    <scope>NUCLEOTIDE SEQUENCE [LARGE SCALE GENOMIC DNA]</scope>
    <source>
        <strain evidence="3 4">K1W22B-8</strain>
    </source>
</reference>
<sequence length="153" mass="17829">MAHDRFVYVTYIRTTVEKLWQALIEPDFTRRYWAETWQDCTWQPGAAWRLMIPDGRIGDAGEVLEIEPPRRLVLSWRNEFKPELRVEGFSRLTYELETMGDMVKLTLIHEMELTGSKLIEAVSSGWPMILASLKSLLETGQSLEATRRWPEGV</sequence>
<protein>
    <submittedName>
        <fullName evidence="3">ATPase</fullName>
    </submittedName>
</protein>
<evidence type="ECO:0000256" key="1">
    <source>
        <dbReference type="ARBA" id="ARBA00006817"/>
    </source>
</evidence>
<dbReference type="OrthoDB" id="9800600at2"/>
<dbReference type="InterPro" id="IPR023393">
    <property type="entry name" value="START-like_dom_sf"/>
</dbReference>
<dbReference type="InterPro" id="IPR013538">
    <property type="entry name" value="ASHA1/2-like_C"/>
</dbReference>
<evidence type="ECO:0000313" key="4">
    <source>
        <dbReference type="Proteomes" id="UP000284605"/>
    </source>
</evidence>
<dbReference type="AlphaFoldDB" id="A0A418W8D3"/>
<organism evidence="3 4">
    <name type="scientific">Oleomonas cavernae</name>
    <dbReference type="NCBI Taxonomy" id="2320859"/>
    <lineage>
        <taxon>Bacteria</taxon>
        <taxon>Pseudomonadati</taxon>
        <taxon>Pseudomonadota</taxon>
        <taxon>Alphaproteobacteria</taxon>
        <taxon>Acetobacterales</taxon>
        <taxon>Acetobacteraceae</taxon>
        <taxon>Oleomonas</taxon>
    </lineage>
</organism>
<dbReference type="EMBL" id="QYUK01000011">
    <property type="protein sequence ID" value="RJF86263.1"/>
    <property type="molecule type" value="Genomic_DNA"/>
</dbReference>
<dbReference type="Pfam" id="PF08327">
    <property type="entry name" value="AHSA1"/>
    <property type="match status" value="1"/>
</dbReference>
<dbReference type="CDD" id="cd08893">
    <property type="entry name" value="SRPBCC_CalC_Aha1-like_GntR-HTH"/>
    <property type="match status" value="1"/>
</dbReference>
<evidence type="ECO:0000313" key="3">
    <source>
        <dbReference type="EMBL" id="RJF86263.1"/>
    </source>
</evidence>
<dbReference type="Proteomes" id="UP000284605">
    <property type="component" value="Unassembled WGS sequence"/>
</dbReference>
<dbReference type="Gene3D" id="3.30.530.20">
    <property type="match status" value="1"/>
</dbReference>
<feature type="domain" description="Activator of Hsp90 ATPase homologue 1/2-like C-terminal" evidence="2">
    <location>
        <begin position="14"/>
        <end position="138"/>
    </location>
</feature>
<dbReference type="SUPFAM" id="SSF55961">
    <property type="entry name" value="Bet v1-like"/>
    <property type="match status" value="1"/>
</dbReference>
<keyword evidence="4" id="KW-1185">Reference proteome</keyword>
<gene>
    <name evidence="3" type="ORF">D3874_03790</name>
</gene>
<dbReference type="RefSeq" id="WP_119776753.1">
    <property type="nucleotide sequence ID" value="NZ_QYUK01000011.1"/>
</dbReference>
<name>A0A418W8D3_9PROT</name>
<evidence type="ECO:0000259" key="2">
    <source>
        <dbReference type="Pfam" id="PF08327"/>
    </source>
</evidence>
<accession>A0A418W8D3</accession>
<comment type="similarity">
    <text evidence="1">Belongs to the AHA1 family.</text>
</comment>